<accession>A0A329RIP0</accession>
<dbReference type="EMBL" id="RCMI01000162">
    <property type="protein sequence ID" value="KAG2929093.1"/>
    <property type="molecule type" value="Genomic_DNA"/>
</dbReference>
<keyword evidence="6" id="KW-1185">Reference proteome</keyword>
<protein>
    <submittedName>
        <fullName evidence="5">Uncharacterized protein</fullName>
    </submittedName>
</protein>
<evidence type="ECO:0000313" key="6">
    <source>
        <dbReference type="Proteomes" id="UP000251314"/>
    </source>
</evidence>
<dbReference type="EMBL" id="RCMK01000177">
    <property type="protein sequence ID" value="KAG2945632.1"/>
    <property type="molecule type" value="Genomic_DNA"/>
</dbReference>
<dbReference type="OrthoDB" id="10335581at2759"/>
<dbReference type="Proteomes" id="UP000735874">
    <property type="component" value="Unassembled WGS sequence"/>
</dbReference>
<dbReference type="AlphaFoldDB" id="A0A329RIP0"/>
<gene>
    <name evidence="5" type="ORF">PC110_g18962</name>
    <name evidence="1" type="ORF">PC113_g7457</name>
    <name evidence="2" type="ORF">PC115_g7011</name>
    <name evidence="3" type="ORF">PC117_g8277</name>
    <name evidence="4" type="ORF">PC129_g9637</name>
</gene>
<dbReference type="VEuPathDB" id="FungiDB:PC110_g18962"/>
<organism evidence="5 6">
    <name type="scientific">Phytophthora cactorum</name>
    <dbReference type="NCBI Taxonomy" id="29920"/>
    <lineage>
        <taxon>Eukaryota</taxon>
        <taxon>Sar</taxon>
        <taxon>Stramenopiles</taxon>
        <taxon>Oomycota</taxon>
        <taxon>Peronosporomycetes</taxon>
        <taxon>Peronosporales</taxon>
        <taxon>Peronosporaceae</taxon>
        <taxon>Phytophthora</taxon>
    </lineage>
</organism>
<dbReference type="Proteomes" id="UP000251314">
    <property type="component" value="Unassembled WGS sequence"/>
</dbReference>
<evidence type="ECO:0000313" key="5">
    <source>
        <dbReference type="EMBL" id="RAW24613.1"/>
    </source>
</evidence>
<dbReference type="Proteomes" id="UP000774804">
    <property type="component" value="Unassembled WGS sequence"/>
</dbReference>
<dbReference type="EMBL" id="RCMG01000164">
    <property type="protein sequence ID" value="KAG2861110.1"/>
    <property type="molecule type" value="Genomic_DNA"/>
</dbReference>
<dbReference type="Proteomes" id="UP000736787">
    <property type="component" value="Unassembled WGS sequence"/>
</dbReference>
<evidence type="ECO:0000313" key="1">
    <source>
        <dbReference type="EMBL" id="KAG2861110.1"/>
    </source>
</evidence>
<dbReference type="Proteomes" id="UP000760860">
    <property type="component" value="Unassembled WGS sequence"/>
</dbReference>
<dbReference type="EMBL" id="MJFZ01000860">
    <property type="protein sequence ID" value="RAW24613.1"/>
    <property type="molecule type" value="Genomic_DNA"/>
</dbReference>
<dbReference type="EMBL" id="RCMV01000304">
    <property type="protein sequence ID" value="KAG3219587.1"/>
    <property type="molecule type" value="Genomic_DNA"/>
</dbReference>
<name>A0A329RIP0_9STRA</name>
<evidence type="ECO:0000313" key="2">
    <source>
        <dbReference type="EMBL" id="KAG2929093.1"/>
    </source>
</evidence>
<reference evidence="5 6" key="1">
    <citation type="submission" date="2018-01" db="EMBL/GenBank/DDBJ databases">
        <title>Draft genome of the strawberry crown rot pathogen Phytophthora cactorum.</title>
        <authorList>
            <person name="Armitage A.D."/>
            <person name="Lysoe E."/>
            <person name="Nellist C.F."/>
            <person name="Harrison R.J."/>
            <person name="Brurberg M.B."/>
        </authorList>
    </citation>
    <scope>NUCLEOTIDE SEQUENCE [LARGE SCALE GENOMIC DNA]</scope>
    <source>
        <strain evidence="5 6">10300</strain>
    </source>
</reference>
<proteinExistence type="predicted"/>
<sequence>MSDVQLMVPSESTASRVYAYIRENSPHQVQIQDVYNLIAKIKKSDNNMTDEYQVAALLVEFNMAAEGNAACVKENSRGQSAVVSINSQHMRKLYQRFSELLLLTTRTGLSMFS</sequence>
<evidence type="ECO:0000313" key="3">
    <source>
        <dbReference type="EMBL" id="KAG2945632.1"/>
    </source>
</evidence>
<comment type="caution">
    <text evidence="5">The sequence shown here is derived from an EMBL/GenBank/DDBJ whole genome shotgun (WGS) entry which is preliminary data.</text>
</comment>
<reference evidence="1" key="2">
    <citation type="submission" date="2018-10" db="EMBL/GenBank/DDBJ databases">
        <title>Effector identification in a new, highly contiguous assembly of the strawberry crown rot pathogen Phytophthora cactorum.</title>
        <authorList>
            <person name="Armitage A.D."/>
            <person name="Nellist C.F."/>
            <person name="Bates H."/>
            <person name="Vickerstaff R.J."/>
            <person name="Harrison R.J."/>
        </authorList>
    </citation>
    <scope>NUCLEOTIDE SEQUENCE</scope>
    <source>
        <strain evidence="1">15-7</strain>
        <strain evidence="2">4032</strain>
        <strain evidence="3">4040</strain>
        <strain evidence="4">P421</strain>
    </source>
</reference>
<evidence type="ECO:0000313" key="4">
    <source>
        <dbReference type="EMBL" id="KAG3219587.1"/>
    </source>
</evidence>